<dbReference type="GO" id="GO:0015631">
    <property type="term" value="F:tubulin binding"/>
    <property type="evidence" value="ECO:0007669"/>
    <property type="project" value="InterPro"/>
</dbReference>
<accession>A0A0E9VIR2</accession>
<dbReference type="AlphaFoldDB" id="A0A0E9VIR2"/>
<dbReference type="Gene3D" id="1.20.58.1250">
    <property type="entry name" value="Tubulin Binding Cofactor C, N-terminal domain"/>
    <property type="match status" value="1"/>
</dbReference>
<dbReference type="EMBL" id="GBXM01025871">
    <property type="protein sequence ID" value="JAH82706.1"/>
    <property type="molecule type" value="Transcribed_RNA"/>
</dbReference>
<proteinExistence type="predicted"/>
<dbReference type="InterPro" id="IPR038397">
    <property type="entry name" value="TBCC_N_sf"/>
</dbReference>
<dbReference type="Pfam" id="PF16752">
    <property type="entry name" value="TBCC_N"/>
    <property type="match status" value="1"/>
</dbReference>
<organism evidence="2">
    <name type="scientific">Anguilla anguilla</name>
    <name type="common">European freshwater eel</name>
    <name type="synonym">Muraena anguilla</name>
    <dbReference type="NCBI Taxonomy" id="7936"/>
    <lineage>
        <taxon>Eukaryota</taxon>
        <taxon>Metazoa</taxon>
        <taxon>Chordata</taxon>
        <taxon>Craniata</taxon>
        <taxon>Vertebrata</taxon>
        <taxon>Euteleostomi</taxon>
        <taxon>Actinopterygii</taxon>
        <taxon>Neopterygii</taxon>
        <taxon>Teleostei</taxon>
        <taxon>Anguilliformes</taxon>
        <taxon>Anguillidae</taxon>
        <taxon>Anguilla</taxon>
    </lineage>
</organism>
<reference evidence="2" key="1">
    <citation type="submission" date="2014-11" db="EMBL/GenBank/DDBJ databases">
        <authorList>
            <person name="Amaro Gonzalez C."/>
        </authorList>
    </citation>
    <scope>NUCLEOTIDE SEQUENCE</scope>
</reference>
<sequence>MARCVRELQVPGWLRETVKIPDRLLKRDQDRLEEAARRKEAKEKLSVSEEKIDYFSNTFNTEKTVVDLSRGRS</sequence>
<protein>
    <recommendedName>
        <fullName evidence="1">Tubulin-specific chaperone C N-terminal domain-containing protein</fullName>
    </recommendedName>
</protein>
<name>A0A0E9VIR2_ANGAN</name>
<feature type="domain" description="Tubulin-specific chaperone C N-terminal" evidence="1">
    <location>
        <begin position="22"/>
        <end position="66"/>
    </location>
</feature>
<dbReference type="EMBL" id="GBXM01030696">
    <property type="protein sequence ID" value="JAH77881.1"/>
    <property type="molecule type" value="Transcribed_RNA"/>
</dbReference>
<evidence type="ECO:0000313" key="2">
    <source>
        <dbReference type="EMBL" id="JAH77881.1"/>
    </source>
</evidence>
<dbReference type="InterPro" id="IPR031925">
    <property type="entry name" value="TBCC_N"/>
</dbReference>
<reference evidence="2" key="2">
    <citation type="journal article" date="2015" name="Fish Shellfish Immunol.">
        <title>Early steps in the European eel (Anguilla anguilla)-Vibrio vulnificus interaction in the gills: Role of the RtxA13 toxin.</title>
        <authorList>
            <person name="Callol A."/>
            <person name="Pajuelo D."/>
            <person name="Ebbesson L."/>
            <person name="Teles M."/>
            <person name="MacKenzie S."/>
            <person name="Amaro C."/>
        </authorList>
    </citation>
    <scope>NUCLEOTIDE SEQUENCE</scope>
</reference>
<evidence type="ECO:0000259" key="1">
    <source>
        <dbReference type="Pfam" id="PF16752"/>
    </source>
</evidence>